<feature type="compositionally biased region" description="Basic and acidic residues" evidence="5">
    <location>
        <begin position="441"/>
        <end position="450"/>
    </location>
</feature>
<protein>
    <submittedName>
        <fullName evidence="6">Ribosomal protein l28 containing protein</fullName>
    </submittedName>
</protein>
<feature type="compositionally biased region" description="Acidic residues" evidence="5">
    <location>
        <begin position="397"/>
        <end position="408"/>
    </location>
</feature>
<dbReference type="GO" id="GO:0005840">
    <property type="term" value="C:ribosome"/>
    <property type="evidence" value="ECO:0007669"/>
    <property type="project" value="UniProtKB-KW"/>
</dbReference>
<name>A0A078A2K0_STYLE</name>
<feature type="compositionally biased region" description="Basic residues" evidence="5">
    <location>
        <begin position="502"/>
        <end position="521"/>
    </location>
</feature>
<comment type="similarity">
    <text evidence="1">Belongs to the bacterial ribosomal protein bL28 family.</text>
</comment>
<evidence type="ECO:0000256" key="5">
    <source>
        <dbReference type="SAM" id="MobiDB-lite"/>
    </source>
</evidence>
<accession>A0A078A2K0</accession>
<dbReference type="InterPro" id="IPR026569">
    <property type="entry name" value="Ribosomal_bL28"/>
</dbReference>
<organism evidence="6 7">
    <name type="scientific">Stylonychia lemnae</name>
    <name type="common">Ciliate</name>
    <dbReference type="NCBI Taxonomy" id="5949"/>
    <lineage>
        <taxon>Eukaryota</taxon>
        <taxon>Sar</taxon>
        <taxon>Alveolata</taxon>
        <taxon>Ciliophora</taxon>
        <taxon>Intramacronucleata</taxon>
        <taxon>Spirotrichea</taxon>
        <taxon>Stichotrichia</taxon>
        <taxon>Sporadotrichida</taxon>
        <taxon>Oxytrichidae</taxon>
        <taxon>Stylonychinae</taxon>
        <taxon>Stylonychia</taxon>
    </lineage>
</organism>
<keyword evidence="2 6" id="KW-0689">Ribosomal protein</keyword>
<dbReference type="Pfam" id="PF00830">
    <property type="entry name" value="Ribosomal_L28"/>
    <property type="match status" value="1"/>
</dbReference>
<evidence type="ECO:0000313" key="6">
    <source>
        <dbReference type="EMBL" id="CDW76047.1"/>
    </source>
</evidence>
<reference evidence="6 7" key="1">
    <citation type="submission" date="2014-06" db="EMBL/GenBank/DDBJ databases">
        <authorList>
            <person name="Swart Estienne"/>
        </authorList>
    </citation>
    <scope>NUCLEOTIDE SEQUENCE [LARGE SCALE GENOMIC DNA]</scope>
    <source>
        <strain evidence="6 7">130c</strain>
    </source>
</reference>
<evidence type="ECO:0000256" key="3">
    <source>
        <dbReference type="ARBA" id="ARBA00023274"/>
    </source>
</evidence>
<feature type="compositionally biased region" description="Polar residues" evidence="5">
    <location>
        <begin position="471"/>
        <end position="480"/>
    </location>
</feature>
<dbReference type="AlphaFoldDB" id="A0A078A2K0"/>
<keyword evidence="7" id="KW-1185">Reference proteome</keyword>
<dbReference type="EMBL" id="CCKQ01004897">
    <property type="protein sequence ID" value="CDW76047.1"/>
    <property type="molecule type" value="Genomic_DNA"/>
</dbReference>
<dbReference type="InterPro" id="IPR037147">
    <property type="entry name" value="Ribosomal_bL28_sf"/>
</dbReference>
<dbReference type="OrthoDB" id="312542at2759"/>
<proteinExistence type="inferred from homology"/>
<dbReference type="GO" id="GO:0003735">
    <property type="term" value="F:structural constituent of ribosome"/>
    <property type="evidence" value="ECO:0007669"/>
    <property type="project" value="InterPro"/>
</dbReference>
<feature type="compositionally biased region" description="Basic and acidic residues" evidence="5">
    <location>
        <begin position="386"/>
        <end position="396"/>
    </location>
</feature>
<feature type="coiled-coil region" evidence="4">
    <location>
        <begin position="321"/>
        <end position="350"/>
    </location>
</feature>
<keyword evidence="3" id="KW-0687">Ribonucleoprotein</keyword>
<dbReference type="Proteomes" id="UP000039865">
    <property type="component" value="Unassembled WGS sequence"/>
</dbReference>
<sequence>MLLSQQAMPMTQVSQRFFFTQKQQMDTLQKQQTQSMAQSMLLLQNQSMRNFGALQKLMYKTDNNAKSGRYQKGLFHRKTHGRRFQRCFSMKKSIVTMKPNIKRKNLYSEALNKHFRMEISMKARKCIIKAGSLDKYLTSTSTKNIDSKFGLYLRELVIKKQKNPDFEVPYIPGTAKLPKTKKTSAWEYRQIPAIYMPVKARLSDDMSKYYAKTPQEMSRYEISQLEQMLKELDEPEKFFPDEYVFASQEYADLKEEMMKLQPIRHGVFKRYLEQYKYQKKKRETLLRAMEESEEVVKDVLRDDYVHFLDAVPEIRKFLGEVEALEAAGEQRKLEEKKLEEEREADESIIKHKKFINIKKLTKKQQKDLAKSKSTNRRILDEEIPEEQQKEEEKENEKDSEEEEEEEEEKKELKKKKDSVHKAQTIKEVPFNPLTFNPFDPENIKKDDAIKRRLLQPKRVYKEVDLEELEKLNNSTPSSPLSAKKEAANAKLDGQESLIPGKRVSKQTKGSKKQKSNSKKTKAKEGGRDDE</sequence>
<evidence type="ECO:0000256" key="1">
    <source>
        <dbReference type="ARBA" id="ARBA00008760"/>
    </source>
</evidence>
<evidence type="ECO:0000256" key="4">
    <source>
        <dbReference type="SAM" id="Coils"/>
    </source>
</evidence>
<dbReference type="InParanoid" id="A0A078A2K0"/>
<dbReference type="GO" id="GO:1990904">
    <property type="term" value="C:ribonucleoprotein complex"/>
    <property type="evidence" value="ECO:0007669"/>
    <property type="project" value="UniProtKB-KW"/>
</dbReference>
<dbReference type="InterPro" id="IPR034704">
    <property type="entry name" value="Ribosomal_bL28/bL31-like_sf"/>
</dbReference>
<dbReference type="Gene3D" id="2.30.170.40">
    <property type="entry name" value="Ribosomal protein L28/L24"/>
    <property type="match status" value="1"/>
</dbReference>
<feature type="region of interest" description="Disordered" evidence="5">
    <location>
        <begin position="365"/>
        <end position="530"/>
    </location>
</feature>
<keyword evidence="4" id="KW-0175">Coiled coil</keyword>
<dbReference type="SUPFAM" id="SSF143800">
    <property type="entry name" value="L28p-like"/>
    <property type="match status" value="1"/>
</dbReference>
<evidence type="ECO:0000256" key="2">
    <source>
        <dbReference type="ARBA" id="ARBA00022980"/>
    </source>
</evidence>
<gene>
    <name evidence="6" type="primary">Contig14511.g15460</name>
    <name evidence="6" type="ORF">STYLEM_5043</name>
</gene>
<evidence type="ECO:0000313" key="7">
    <source>
        <dbReference type="Proteomes" id="UP000039865"/>
    </source>
</evidence>